<dbReference type="PANTHER" id="PTHR41523:SF8">
    <property type="entry name" value="ETHYLENE RESPONSE SENSOR PROTEIN"/>
    <property type="match status" value="1"/>
</dbReference>
<keyword evidence="9" id="KW-1133">Transmembrane helix</keyword>
<keyword evidence="4" id="KW-0808">Transferase</keyword>
<dbReference type="SUPFAM" id="SSF55874">
    <property type="entry name" value="ATPase domain of HSP90 chaperone/DNA topoisomerase II/histidine kinase"/>
    <property type="match status" value="1"/>
</dbReference>
<evidence type="ECO:0000256" key="7">
    <source>
        <dbReference type="ARBA" id="ARBA00022840"/>
    </source>
</evidence>
<organism evidence="12 13">
    <name type="scientific">Winogradskyella maritima</name>
    <dbReference type="NCBI Taxonomy" id="1517766"/>
    <lineage>
        <taxon>Bacteria</taxon>
        <taxon>Pseudomonadati</taxon>
        <taxon>Bacteroidota</taxon>
        <taxon>Flavobacteriia</taxon>
        <taxon>Flavobacteriales</taxon>
        <taxon>Flavobacteriaceae</taxon>
        <taxon>Winogradskyella</taxon>
    </lineage>
</organism>
<dbReference type="RefSeq" id="WP_386097889.1">
    <property type="nucleotide sequence ID" value="NZ_JBHSAT010000004.1"/>
</dbReference>
<dbReference type="Proteomes" id="UP001595812">
    <property type="component" value="Unassembled WGS sequence"/>
</dbReference>
<dbReference type="InterPro" id="IPR005467">
    <property type="entry name" value="His_kinase_dom"/>
</dbReference>
<dbReference type="Gene3D" id="3.30.450.20">
    <property type="entry name" value="PAS domain"/>
    <property type="match status" value="1"/>
</dbReference>
<dbReference type="Pfam" id="PF07568">
    <property type="entry name" value="HisKA_2"/>
    <property type="match status" value="1"/>
</dbReference>
<keyword evidence="9" id="KW-0472">Membrane</keyword>
<evidence type="ECO:0000313" key="13">
    <source>
        <dbReference type="Proteomes" id="UP001595812"/>
    </source>
</evidence>
<dbReference type="SMART" id="SM00387">
    <property type="entry name" value="HATPase_c"/>
    <property type="match status" value="1"/>
</dbReference>
<reference evidence="13" key="1">
    <citation type="journal article" date="2019" name="Int. J. Syst. Evol. Microbiol.">
        <title>The Global Catalogue of Microorganisms (GCM) 10K type strain sequencing project: providing services to taxonomists for standard genome sequencing and annotation.</title>
        <authorList>
            <consortium name="The Broad Institute Genomics Platform"/>
            <consortium name="The Broad Institute Genome Sequencing Center for Infectious Disease"/>
            <person name="Wu L."/>
            <person name="Ma J."/>
        </authorList>
    </citation>
    <scope>NUCLEOTIDE SEQUENCE [LARGE SCALE GENOMIC DNA]</scope>
    <source>
        <strain evidence="13">CECT 8979</strain>
    </source>
</reference>
<dbReference type="InterPro" id="IPR019734">
    <property type="entry name" value="TPR_rpt"/>
</dbReference>
<feature type="signal peptide" evidence="10">
    <location>
        <begin position="1"/>
        <end position="21"/>
    </location>
</feature>
<dbReference type="PROSITE" id="PS50109">
    <property type="entry name" value="HIS_KIN"/>
    <property type="match status" value="1"/>
</dbReference>
<keyword evidence="10" id="KW-0732">Signal</keyword>
<keyword evidence="13" id="KW-1185">Reference proteome</keyword>
<keyword evidence="9" id="KW-0812">Transmembrane</keyword>
<evidence type="ECO:0000256" key="1">
    <source>
        <dbReference type="ARBA" id="ARBA00000085"/>
    </source>
</evidence>
<evidence type="ECO:0000256" key="6">
    <source>
        <dbReference type="ARBA" id="ARBA00022777"/>
    </source>
</evidence>
<feature type="coiled-coil region" evidence="8">
    <location>
        <begin position="406"/>
        <end position="449"/>
    </location>
</feature>
<dbReference type="InterPro" id="IPR036890">
    <property type="entry name" value="HATPase_C_sf"/>
</dbReference>
<protein>
    <recommendedName>
        <fullName evidence="2">histidine kinase</fullName>
        <ecNumber evidence="2">2.7.13.3</ecNumber>
    </recommendedName>
</protein>
<dbReference type="SMART" id="SM00028">
    <property type="entry name" value="TPR"/>
    <property type="match status" value="4"/>
</dbReference>
<evidence type="ECO:0000256" key="4">
    <source>
        <dbReference type="ARBA" id="ARBA00022679"/>
    </source>
</evidence>
<keyword evidence="7" id="KW-0067">ATP-binding</keyword>
<evidence type="ECO:0000256" key="3">
    <source>
        <dbReference type="ARBA" id="ARBA00022553"/>
    </source>
</evidence>
<evidence type="ECO:0000313" key="12">
    <source>
        <dbReference type="EMBL" id="MFC3876719.1"/>
    </source>
</evidence>
<dbReference type="Gene3D" id="1.25.40.10">
    <property type="entry name" value="Tetratricopeptide repeat domain"/>
    <property type="match status" value="1"/>
</dbReference>
<dbReference type="SUPFAM" id="SSF48452">
    <property type="entry name" value="TPR-like"/>
    <property type="match status" value="1"/>
</dbReference>
<evidence type="ECO:0000256" key="8">
    <source>
        <dbReference type="SAM" id="Coils"/>
    </source>
</evidence>
<evidence type="ECO:0000259" key="11">
    <source>
        <dbReference type="PROSITE" id="PS50109"/>
    </source>
</evidence>
<name>A0ABV8AJH1_9FLAO</name>
<dbReference type="InterPro" id="IPR011495">
    <property type="entry name" value="Sig_transdc_His_kin_sub2_dim/P"/>
</dbReference>
<gene>
    <name evidence="12" type="ORF">ACFOSX_05690</name>
</gene>
<dbReference type="InterPro" id="IPR011990">
    <property type="entry name" value="TPR-like_helical_dom_sf"/>
</dbReference>
<evidence type="ECO:0000256" key="2">
    <source>
        <dbReference type="ARBA" id="ARBA00012438"/>
    </source>
</evidence>
<keyword evidence="6 12" id="KW-0418">Kinase</keyword>
<keyword evidence="5" id="KW-0547">Nucleotide-binding</keyword>
<proteinExistence type="predicted"/>
<feature type="domain" description="Histidine kinase" evidence="11">
    <location>
        <begin position="501"/>
        <end position="698"/>
    </location>
</feature>
<evidence type="ECO:0000256" key="10">
    <source>
        <dbReference type="SAM" id="SignalP"/>
    </source>
</evidence>
<dbReference type="EC" id="2.7.13.3" evidence="2"/>
<dbReference type="Gene3D" id="3.30.565.10">
    <property type="entry name" value="Histidine kinase-like ATPase, C-terminal domain"/>
    <property type="match status" value="1"/>
</dbReference>
<comment type="catalytic activity">
    <reaction evidence="1">
        <text>ATP + protein L-histidine = ADP + protein N-phospho-L-histidine.</text>
        <dbReference type="EC" id="2.7.13.3"/>
    </reaction>
</comment>
<dbReference type="GO" id="GO:0016301">
    <property type="term" value="F:kinase activity"/>
    <property type="evidence" value="ECO:0007669"/>
    <property type="project" value="UniProtKB-KW"/>
</dbReference>
<accession>A0ABV8AJH1</accession>
<dbReference type="Pfam" id="PF02518">
    <property type="entry name" value="HATPase_c"/>
    <property type="match status" value="1"/>
</dbReference>
<feature type="coiled-coil region" evidence="8">
    <location>
        <begin position="474"/>
        <end position="501"/>
    </location>
</feature>
<evidence type="ECO:0000256" key="9">
    <source>
        <dbReference type="SAM" id="Phobius"/>
    </source>
</evidence>
<dbReference type="EMBL" id="JBHSAT010000004">
    <property type="protein sequence ID" value="MFC3876719.1"/>
    <property type="molecule type" value="Genomic_DNA"/>
</dbReference>
<feature type="transmembrane region" description="Helical" evidence="9">
    <location>
        <begin position="450"/>
        <end position="469"/>
    </location>
</feature>
<comment type="caution">
    <text evidence="12">The sequence shown here is derived from an EMBL/GenBank/DDBJ whole genome shotgun (WGS) entry which is preliminary data.</text>
</comment>
<sequence>MKKRSTIIFLFALLSTSIAFSQKKQVRDSLKQALTLKVEDSVKIATYLNLIKTYFPKEIDSAAYYGNEMLQYSETRNYTKGTIRSQILLAKVDRAQKKNDEGFKRDSLAYQMALTIKDTSLMRNGLIGMTKYYATIKNFIEAKKYGLQTLAISGDGSNTPVNKQIEIAITQSYIYKSLEEYEASIAVLLPLIDHLDNPKVLDIRKQEINTKLAETYELSKNYEKGLTYFKDALDYTDKTNILLKEVQLLINIGTMYDKLDSIPQAKNYNLKAYELIKDNKPYAPYKPFIASRLGYNCMKLKDYDCAYTNFNRILEYGKETQNNFVIANAYVSLGEVLMKQNKVATAQKMLNDSKKLYSKELYKTNPNERITVYEALITIDTLQNRYNKSTFENQMAHFKLKDSLDNKKAQQKIANLELQYRATQKDEKIKLLAANNEVQQLQIEKEKDNVLKLSFIGFLLLVLGGLFYYKFYTKQKALRIIDEQKKELEARNRENELLTQEMHHRVKNNLQIIMTLLSSSSKKNKLAHNEVNDILMESQNKIKTMALIHQDLYASKEKGAGEILASSYFANLITNIKESYTIIDEFKVAIHHKFEDIKVPLSIGVPLGLIVNELLTNAIKYAFKKKDGNEIDIAFAKAENQDALLLKIKDNGIGFEKETTENGSFGIMMVRGLVDQLDGRLSIQHNDGVAYEIIIPNQ</sequence>
<keyword evidence="8" id="KW-0175">Coiled coil</keyword>
<evidence type="ECO:0000256" key="5">
    <source>
        <dbReference type="ARBA" id="ARBA00022741"/>
    </source>
</evidence>
<feature type="chain" id="PRO_5047106480" description="histidine kinase" evidence="10">
    <location>
        <begin position="22"/>
        <end position="698"/>
    </location>
</feature>
<dbReference type="InterPro" id="IPR003594">
    <property type="entry name" value="HATPase_dom"/>
</dbReference>
<keyword evidence="3" id="KW-0597">Phosphoprotein</keyword>
<dbReference type="PANTHER" id="PTHR41523">
    <property type="entry name" value="TWO-COMPONENT SYSTEM SENSOR PROTEIN"/>
    <property type="match status" value="1"/>
</dbReference>